<evidence type="ECO:0000313" key="1">
    <source>
        <dbReference type="EMBL" id="RMZ95462.1"/>
    </source>
</evidence>
<dbReference type="PANTHER" id="PTHR24118:SF99">
    <property type="entry name" value="POTE ANKYRIN DOMAIN FAMILY MEMBER 3C-RELATED"/>
    <property type="match status" value="1"/>
</dbReference>
<protein>
    <submittedName>
        <fullName evidence="1">Serine threonine kinase</fullName>
    </submittedName>
</protein>
<comment type="caution">
    <text evidence="1">The sequence shown here is derived from an EMBL/GenBank/DDBJ whole genome shotgun (WGS) entry which is preliminary data.</text>
</comment>
<proteinExistence type="predicted"/>
<dbReference type="SMART" id="SM00248">
    <property type="entry name" value="ANK"/>
    <property type="match status" value="3"/>
</dbReference>
<dbReference type="SUPFAM" id="SSF48403">
    <property type="entry name" value="Ankyrin repeat"/>
    <property type="match status" value="1"/>
</dbReference>
<dbReference type="EMBL" id="REGN01012410">
    <property type="protein sequence ID" value="RMZ95462.1"/>
    <property type="molecule type" value="Genomic_DNA"/>
</dbReference>
<dbReference type="AlphaFoldDB" id="A0A3M7P8S1"/>
<sequence>MHLNPNTRFAKYESNQNVNNSSLEGANINYHLMDNSAQSNTLSISNNLVSLQNRLKLPESKNETNLSSALASNSSSNSIFDLVSDAELLETSVKKNDKYTVRRILDMHFSYFRTKQYDMYKKATFNIPSIFYNILHLSIENNSLDVLRICLKYGLDSNECGISKTIESKFSFRCNFCTIKKLAPTDSKLKVSLINYCSYNYLITLPPLFLSISKCNHQATQLLLSYGACPNIQDNYDNSPLHVAAAKPNPCFECIYLLLKYHADCYLSNVNGATPAQLLNQVMAEKKLEPSAQWDYSMGSIYSRIIGEIFKGLEMVCQSSRSKANSDMNQSARNDRLFFISTNKSTRNLNKSSTLQQNPKESCSLKNISKLTSSNSYLNETECKSDIKQLVTSGRKKMPNQNSGSDANLNSVKRSKNKLKKEMSEAKNLITVFEPGEKCKSLINVTPNNFVNQNIDGNEGYLLKKYARYSRSPVNKVGSAVVRIPTFNQSIKIDKIDRQTSLSNFMINKLNSILMHMDLIGEWKTSASKSANQLTSNLVLQMTTIRWFLLKCLSLKNHKTYRIKINIFSSNFVAKMVHIIELSRTSRMQKKQNDVLFWVTSQSQHLKSNKTFLNGVNESISMDSLQQQSISKKDNQNVTMNSEFIKEKYESTFKSIFTELEKFSSNIECVKFIIDELQLHIKEFLETICFRDDINEFQLADSSSNLNNQPNSKLPLQNQIDPFLEDNFLKIKQLNLNHLRRGVDKPFIQGFFIQWDFTLSNPSN</sequence>
<dbReference type="PANTHER" id="PTHR24118">
    <property type="entry name" value="POTE ANKYRIN DOMAIN"/>
    <property type="match status" value="1"/>
</dbReference>
<keyword evidence="2" id="KW-1185">Reference proteome</keyword>
<dbReference type="InterPro" id="IPR036770">
    <property type="entry name" value="Ankyrin_rpt-contain_sf"/>
</dbReference>
<dbReference type="InterPro" id="IPR002110">
    <property type="entry name" value="Ankyrin_rpt"/>
</dbReference>
<feature type="non-terminal residue" evidence="1">
    <location>
        <position position="764"/>
    </location>
</feature>
<reference evidence="1 2" key="1">
    <citation type="journal article" date="2018" name="Sci. Rep.">
        <title>Genomic signatures of local adaptation to the degree of environmental predictability in rotifers.</title>
        <authorList>
            <person name="Franch-Gras L."/>
            <person name="Hahn C."/>
            <person name="Garcia-Roger E.M."/>
            <person name="Carmona M.J."/>
            <person name="Serra M."/>
            <person name="Gomez A."/>
        </authorList>
    </citation>
    <scope>NUCLEOTIDE SEQUENCE [LARGE SCALE GENOMIC DNA]</scope>
    <source>
        <strain evidence="1">HYR1</strain>
    </source>
</reference>
<dbReference type="STRING" id="10195.A0A3M7P8S1"/>
<accession>A0A3M7P8S1</accession>
<dbReference type="GO" id="GO:0016301">
    <property type="term" value="F:kinase activity"/>
    <property type="evidence" value="ECO:0007669"/>
    <property type="project" value="UniProtKB-KW"/>
</dbReference>
<name>A0A3M7P8S1_BRAPC</name>
<organism evidence="1 2">
    <name type="scientific">Brachionus plicatilis</name>
    <name type="common">Marine rotifer</name>
    <name type="synonym">Brachionus muelleri</name>
    <dbReference type="NCBI Taxonomy" id="10195"/>
    <lineage>
        <taxon>Eukaryota</taxon>
        <taxon>Metazoa</taxon>
        <taxon>Spiralia</taxon>
        <taxon>Gnathifera</taxon>
        <taxon>Rotifera</taxon>
        <taxon>Eurotatoria</taxon>
        <taxon>Monogononta</taxon>
        <taxon>Pseudotrocha</taxon>
        <taxon>Ploima</taxon>
        <taxon>Brachionidae</taxon>
        <taxon>Brachionus</taxon>
    </lineage>
</organism>
<evidence type="ECO:0000313" key="2">
    <source>
        <dbReference type="Proteomes" id="UP000276133"/>
    </source>
</evidence>
<keyword evidence="1" id="KW-0418">Kinase</keyword>
<keyword evidence="1" id="KW-0808">Transferase</keyword>
<dbReference type="OrthoDB" id="269822at2759"/>
<dbReference type="Gene3D" id="1.25.40.20">
    <property type="entry name" value="Ankyrin repeat-containing domain"/>
    <property type="match status" value="1"/>
</dbReference>
<dbReference type="Proteomes" id="UP000276133">
    <property type="component" value="Unassembled WGS sequence"/>
</dbReference>
<gene>
    <name evidence="1" type="ORF">BpHYR1_020764</name>
</gene>